<dbReference type="CDD" id="cd00838">
    <property type="entry name" value="MPP_superfamily"/>
    <property type="match status" value="1"/>
</dbReference>
<comment type="caution">
    <text evidence="2">The sequence shown here is derived from an EMBL/GenBank/DDBJ whole genome shotgun (WGS) entry which is preliminary data.</text>
</comment>
<dbReference type="InterPro" id="IPR052963">
    <property type="entry name" value="Pantetheine_PDE"/>
</dbReference>
<keyword evidence="3" id="KW-1185">Reference proteome</keyword>
<accession>A0A5J4KUD4</accession>
<evidence type="ECO:0000313" key="3">
    <source>
        <dbReference type="Proteomes" id="UP000326912"/>
    </source>
</evidence>
<gene>
    <name evidence="2" type="ORF">KDW_53850</name>
</gene>
<dbReference type="EMBL" id="BKZW01000003">
    <property type="protein sequence ID" value="GER91223.1"/>
    <property type="molecule type" value="Genomic_DNA"/>
</dbReference>
<dbReference type="AlphaFoldDB" id="A0A5J4KUD4"/>
<dbReference type="Gene3D" id="3.60.21.10">
    <property type="match status" value="1"/>
</dbReference>
<organism evidence="2 3">
    <name type="scientific">Dictyobacter vulcani</name>
    <dbReference type="NCBI Taxonomy" id="2607529"/>
    <lineage>
        <taxon>Bacteria</taxon>
        <taxon>Bacillati</taxon>
        <taxon>Chloroflexota</taxon>
        <taxon>Ktedonobacteria</taxon>
        <taxon>Ktedonobacterales</taxon>
        <taxon>Dictyobacteraceae</taxon>
        <taxon>Dictyobacter</taxon>
    </lineage>
</organism>
<dbReference type="Pfam" id="PF00149">
    <property type="entry name" value="Metallophos"/>
    <property type="match status" value="1"/>
</dbReference>
<dbReference type="InterPro" id="IPR004843">
    <property type="entry name" value="Calcineurin-like_PHP"/>
</dbReference>
<proteinExistence type="predicted"/>
<dbReference type="Proteomes" id="UP000326912">
    <property type="component" value="Unassembled WGS sequence"/>
</dbReference>
<dbReference type="GO" id="GO:0016787">
    <property type="term" value="F:hydrolase activity"/>
    <property type="evidence" value="ECO:0007669"/>
    <property type="project" value="InterPro"/>
</dbReference>
<evidence type="ECO:0000259" key="1">
    <source>
        <dbReference type="Pfam" id="PF00149"/>
    </source>
</evidence>
<dbReference type="InterPro" id="IPR029052">
    <property type="entry name" value="Metallo-depent_PP-like"/>
</dbReference>
<dbReference type="PANTHER" id="PTHR36492">
    <property type="match status" value="1"/>
</dbReference>
<name>A0A5J4KUD4_9CHLR</name>
<evidence type="ECO:0000313" key="2">
    <source>
        <dbReference type="EMBL" id="GER91223.1"/>
    </source>
</evidence>
<feature type="domain" description="Calcineurin-like phosphoesterase" evidence="1">
    <location>
        <begin position="1"/>
        <end position="231"/>
    </location>
</feature>
<protein>
    <submittedName>
        <fullName evidence="2">Metallophosphoesterase</fullName>
    </submittedName>
</protein>
<dbReference type="RefSeq" id="WP_151758885.1">
    <property type="nucleotide sequence ID" value="NZ_BKZW01000003.1"/>
</dbReference>
<dbReference type="PANTHER" id="PTHR36492:SF2">
    <property type="entry name" value="[ACYL-CARRIER-PROTEIN] PHOSPHODIESTERASE PPTH"/>
    <property type="match status" value="1"/>
</dbReference>
<dbReference type="SUPFAM" id="SSF56300">
    <property type="entry name" value="Metallo-dependent phosphatases"/>
    <property type="match status" value="1"/>
</dbReference>
<reference evidence="2 3" key="1">
    <citation type="submission" date="2019-10" db="EMBL/GenBank/DDBJ databases">
        <title>Dictyobacter vulcani sp. nov., within the class Ktedonobacteria, isolated from soil of volcanic Mt. Zao.</title>
        <authorList>
            <person name="Zheng Y."/>
            <person name="Wang C.M."/>
            <person name="Sakai Y."/>
            <person name="Abe K."/>
            <person name="Yokota A."/>
            <person name="Yabe S."/>
        </authorList>
    </citation>
    <scope>NUCLEOTIDE SEQUENCE [LARGE SCALE GENOMIC DNA]</scope>
    <source>
        <strain evidence="2 3">W12</strain>
    </source>
</reference>
<sequence>MKVYAISDLHLGVPSNRLALAELPYYLDDWLIVAGDVGETAEHLHYALSILTRRFAKVLWVPGNHDLWTVPGTKDSALEGDERYRFLVNICRSYGVSTPEDPYPIWKEAFVLAPLFLLYDYSFRPADVSEEGAVAWAQETDVLCSDEYLLHPTPYPSRQAWCQARLAYTEKRLAEIPAAYSLVLINHFPLRQEFARVYNIPRFSIWCGTTQTEDWHTRFPVSVVVSGHIHVRTTDYRDGVRFEEVSLGYQRNWKSEKGVQGYLREILPGPPLPEQQPATQWYR</sequence>